<accession>A0A8D8PR14</accession>
<protein>
    <submittedName>
        <fullName evidence="1">Uncharacterized protein</fullName>
    </submittedName>
</protein>
<dbReference type="AlphaFoldDB" id="A0A8D8PR14"/>
<dbReference type="EMBL" id="HBUF01017447">
    <property type="protein sequence ID" value="CAG6610206.1"/>
    <property type="molecule type" value="Transcribed_RNA"/>
</dbReference>
<sequence>MGGRLRAAAIICSSPSSESELEPCKSSSIWKSSSDSLLSSSIVLSNRFLVPSVLRGEVRFGLLFPLLSACAAELSTSVSPLVITGLSLALPLNGFTSLDEITASSSVAFASPFVSPFSFFFSPLPFASGLEELTLDAAGPLDSFSSFIADELLEASVLAVGAG</sequence>
<evidence type="ECO:0000313" key="1">
    <source>
        <dbReference type="EMBL" id="CAG6610208.1"/>
    </source>
</evidence>
<dbReference type="EMBL" id="HBUF01017446">
    <property type="protein sequence ID" value="CAG6610204.1"/>
    <property type="molecule type" value="Transcribed_RNA"/>
</dbReference>
<name>A0A8D8PR14_9HEMI</name>
<organism evidence="1">
    <name type="scientific">Cacopsylla melanoneura</name>
    <dbReference type="NCBI Taxonomy" id="428564"/>
    <lineage>
        <taxon>Eukaryota</taxon>
        <taxon>Metazoa</taxon>
        <taxon>Ecdysozoa</taxon>
        <taxon>Arthropoda</taxon>
        <taxon>Hexapoda</taxon>
        <taxon>Insecta</taxon>
        <taxon>Pterygota</taxon>
        <taxon>Neoptera</taxon>
        <taxon>Paraneoptera</taxon>
        <taxon>Hemiptera</taxon>
        <taxon>Sternorrhyncha</taxon>
        <taxon>Psylloidea</taxon>
        <taxon>Psyllidae</taxon>
        <taxon>Psyllinae</taxon>
        <taxon>Cacopsylla</taxon>
    </lineage>
</organism>
<dbReference type="EMBL" id="HBUF01017448">
    <property type="protein sequence ID" value="CAG6610208.1"/>
    <property type="molecule type" value="Transcribed_RNA"/>
</dbReference>
<proteinExistence type="predicted"/>
<reference evidence="1" key="1">
    <citation type="submission" date="2021-05" db="EMBL/GenBank/DDBJ databases">
        <authorList>
            <person name="Alioto T."/>
            <person name="Alioto T."/>
            <person name="Gomez Garrido J."/>
        </authorList>
    </citation>
    <scope>NUCLEOTIDE SEQUENCE</scope>
</reference>